<keyword evidence="3" id="KW-1185">Reference proteome</keyword>
<accession>E4RXM6</accession>
<dbReference type="AlphaFoldDB" id="E4RXM6"/>
<dbReference type="EMBL" id="CP002305">
    <property type="protein sequence ID" value="ADQ17261.1"/>
    <property type="molecule type" value="Genomic_DNA"/>
</dbReference>
<protein>
    <recommendedName>
        <fullName evidence="4">Lipocalin-like domain-containing protein</fullName>
    </recommendedName>
</protein>
<evidence type="ECO:0008006" key="4">
    <source>
        <dbReference type="Google" id="ProtNLM"/>
    </source>
</evidence>
<dbReference type="KEGG" id="lby:Lbys_1551"/>
<dbReference type="PROSITE" id="PS51257">
    <property type="entry name" value="PROKAR_LIPOPROTEIN"/>
    <property type="match status" value="1"/>
</dbReference>
<keyword evidence="1" id="KW-0732">Signal</keyword>
<evidence type="ECO:0000313" key="3">
    <source>
        <dbReference type="Proteomes" id="UP000007435"/>
    </source>
</evidence>
<sequence length="144" mass="16378">MKSGKLFRRLFAVVALAPVLSSCFEEVNMQGVDLAGKWEHTLSHCSFMDDDEWQDFSAFRLIYQLKKDCTLAYGFPDSGSEFIAFGTWEKVDDSHFRLIEKNFGSMSTTTYRFVERKGSNAIIVQPTESATPGVPGCLELWEKR</sequence>
<evidence type="ECO:0000313" key="2">
    <source>
        <dbReference type="EMBL" id="ADQ17261.1"/>
    </source>
</evidence>
<dbReference type="Proteomes" id="UP000007435">
    <property type="component" value="Chromosome"/>
</dbReference>
<organism evidence="2 3">
    <name type="scientific">Leadbetterella byssophila (strain DSM 17132 / JCM 16389 / KACC 11308 / NBRC 106382 / 4M15)</name>
    <dbReference type="NCBI Taxonomy" id="649349"/>
    <lineage>
        <taxon>Bacteria</taxon>
        <taxon>Pseudomonadati</taxon>
        <taxon>Bacteroidota</taxon>
        <taxon>Cytophagia</taxon>
        <taxon>Cytophagales</taxon>
        <taxon>Leadbetterellaceae</taxon>
        <taxon>Leadbetterella</taxon>
    </lineage>
</organism>
<proteinExistence type="predicted"/>
<evidence type="ECO:0000256" key="1">
    <source>
        <dbReference type="SAM" id="SignalP"/>
    </source>
</evidence>
<name>E4RXM6_LEAB4</name>
<feature type="signal peptide" evidence="1">
    <location>
        <begin position="1"/>
        <end position="17"/>
    </location>
</feature>
<dbReference type="RefSeq" id="WP_013408310.1">
    <property type="nucleotide sequence ID" value="NC_014655.1"/>
</dbReference>
<dbReference type="HOGENOM" id="CLU_1794073_0_0_10"/>
<reference evidence="2 3" key="2">
    <citation type="journal article" date="2011" name="Stand. Genomic Sci.">
        <title>Complete genome sequence of Leadbetterella byssophila type strain (4M15).</title>
        <authorList>
            <person name="Abt B."/>
            <person name="Teshima H."/>
            <person name="Lucas S."/>
            <person name="Lapidus A."/>
            <person name="Del Rio T.G."/>
            <person name="Nolan M."/>
            <person name="Tice H."/>
            <person name="Cheng J.F."/>
            <person name="Pitluck S."/>
            <person name="Liolios K."/>
            <person name="Pagani I."/>
            <person name="Ivanova N."/>
            <person name="Mavromatis K."/>
            <person name="Pati A."/>
            <person name="Tapia R."/>
            <person name="Han C."/>
            <person name="Goodwin L."/>
            <person name="Chen A."/>
            <person name="Palaniappan K."/>
            <person name="Land M."/>
            <person name="Hauser L."/>
            <person name="Chang Y.J."/>
            <person name="Jeffries C.D."/>
            <person name="Rohde M."/>
            <person name="Goker M."/>
            <person name="Tindall B.J."/>
            <person name="Detter J.C."/>
            <person name="Woyke T."/>
            <person name="Bristow J."/>
            <person name="Eisen J.A."/>
            <person name="Markowitz V."/>
            <person name="Hugenholtz P."/>
            <person name="Klenk H.P."/>
            <person name="Kyrpides N.C."/>
        </authorList>
    </citation>
    <scope>NUCLEOTIDE SEQUENCE [LARGE SCALE GENOMIC DNA]</scope>
    <source>
        <strain evidence="3">DSM 17132 / JCM 16389 / KACC 11308 / NBRC 106382 / 4M15</strain>
    </source>
</reference>
<reference key="1">
    <citation type="submission" date="2010-11" db="EMBL/GenBank/DDBJ databases">
        <title>The complete genome of Leadbetterella byssophila DSM 17132.</title>
        <authorList>
            <consortium name="US DOE Joint Genome Institute (JGI-PGF)"/>
            <person name="Lucas S."/>
            <person name="Copeland A."/>
            <person name="Lapidus A."/>
            <person name="Glavina del Rio T."/>
            <person name="Dalin E."/>
            <person name="Tice H."/>
            <person name="Bruce D."/>
            <person name="Goodwin L."/>
            <person name="Pitluck S."/>
            <person name="Kyrpides N."/>
            <person name="Mavromatis K."/>
            <person name="Ivanova N."/>
            <person name="Teshima H."/>
            <person name="Brettin T."/>
            <person name="Detter J.C."/>
            <person name="Han C."/>
            <person name="Tapia R."/>
            <person name="Land M."/>
            <person name="Hauser L."/>
            <person name="Markowitz V."/>
            <person name="Cheng J.-F."/>
            <person name="Hugenholtz P."/>
            <person name="Woyke T."/>
            <person name="Wu D."/>
            <person name="Tindall B."/>
            <person name="Pomrenke H.G."/>
            <person name="Brambilla E."/>
            <person name="Klenk H.-P."/>
            <person name="Eisen J.A."/>
        </authorList>
    </citation>
    <scope>NUCLEOTIDE SEQUENCE [LARGE SCALE GENOMIC DNA]</scope>
    <source>
        <strain>DSM 17132</strain>
    </source>
</reference>
<feature type="chain" id="PRO_5003188531" description="Lipocalin-like domain-containing protein" evidence="1">
    <location>
        <begin position="18"/>
        <end position="144"/>
    </location>
</feature>
<gene>
    <name evidence="2" type="ordered locus">Lbys_1551</name>
</gene>
<dbReference type="STRING" id="649349.Lbys_1551"/>